<gene>
    <name evidence="2" type="ordered locus">BURPS1710b_A1539</name>
</gene>
<organism evidence="2 3">
    <name type="scientific">Burkholderia pseudomallei (strain 1710b)</name>
    <dbReference type="NCBI Taxonomy" id="320372"/>
    <lineage>
        <taxon>Bacteria</taxon>
        <taxon>Pseudomonadati</taxon>
        <taxon>Pseudomonadota</taxon>
        <taxon>Betaproteobacteria</taxon>
        <taxon>Burkholderiales</taxon>
        <taxon>Burkholderiaceae</taxon>
        <taxon>Burkholderia</taxon>
        <taxon>pseudomallei group</taxon>
    </lineage>
</organism>
<dbReference type="KEGG" id="bpm:BURPS1710b_A1539"/>
<dbReference type="AlphaFoldDB" id="Q3JIA8"/>
<dbReference type="HOGENOM" id="CLU_437244_0_0_4"/>
<feature type="compositionally biased region" description="Low complexity" evidence="1">
    <location>
        <begin position="54"/>
        <end position="64"/>
    </location>
</feature>
<dbReference type="EnsemblBacteria" id="ABA51913">
    <property type="protein sequence ID" value="ABA51913"/>
    <property type="gene ID" value="BURPS1710b_A1539"/>
</dbReference>
<feature type="region of interest" description="Disordered" evidence="1">
    <location>
        <begin position="53"/>
        <end position="196"/>
    </location>
</feature>
<evidence type="ECO:0000313" key="3">
    <source>
        <dbReference type="Proteomes" id="UP000002700"/>
    </source>
</evidence>
<feature type="compositionally biased region" description="Basic and acidic residues" evidence="1">
    <location>
        <begin position="245"/>
        <end position="256"/>
    </location>
</feature>
<proteinExistence type="predicted"/>
<dbReference type="Proteomes" id="UP000002700">
    <property type="component" value="Chromosome II"/>
</dbReference>
<reference evidence="2 3" key="1">
    <citation type="submission" date="2005-09" db="EMBL/GenBank/DDBJ databases">
        <authorList>
            <person name="Woods D.E."/>
            <person name="Nierman W.C."/>
        </authorList>
    </citation>
    <scope>NUCLEOTIDE SEQUENCE [LARGE SCALE GENOMIC DNA]</scope>
    <source>
        <strain evidence="2 3">1710b</strain>
    </source>
</reference>
<name>Q3JIA8_BURP1</name>
<feature type="region of interest" description="Disordered" evidence="1">
    <location>
        <begin position="215"/>
        <end position="278"/>
    </location>
</feature>
<dbReference type="EMBL" id="CP000125">
    <property type="protein sequence ID" value="ABA51913.1"/>
    <property type="molecule type" value="Genomic_DNA"/>
</dbReference>
<evidence type="ECO:0000256" key="1">
    <source>
        <dbReference type="SAM" id="MobiDB-lite"/>
    </source>
</evidence>
<feature type="compositionally biased region" description="Basic and acidic residues" evidence="1">
    <location>
        <begin position="169"/>
        <end position="189"/>
    </location>
</feature>
<feature type="compositionally biased region" description="Basic residues" evidence="1">
    <location>
        <begin position="108"/>
        <end position="143"/>
    </location>
</feature>
<protein>
    <submittedName>
        <fullName evidence="2">Uncharacterized protein</fullName>
    </submittedName>
</protein>
<sequence length="625" mass="70224">MGQWLYRFNLRAIHHAYARRPTCRRRGSRPCLQHVGAASGRALLDVRDASSLHAPGARAGSARAPRIRDLHRPPGPPRRNAVPRGRYVRQPVRGALGIAEDHRDAPRRPRAGHRPASRGRGARPRRHLRRRASAHRGRARRQLGLRDSVQRAENAVLGGGHDAIADAQADERADRPRDVADDGARLAERRRTRRGVPARRVVALHEARLFAERIQPANDARGHRQLSRHDARDGQPHAVEIPQARPDRDAGPDGPHRRFRRAAPAVTGRAAPPLSSLSSLSSLSCLAPLNRSVEILRGARLERRAELVQPADRQSPALPVELDVDAPSVRQIDEPALGDLALDHPLRTHAPAEPRLARAQITGDVRNPVLRRIEIDARHAPDEARLQAVLRIEHHAWRAPQRVAIDAVAEIARVERGRAHRVITHPAKARRAAALNRLGERRHRALHAAVANPLRGVVLIVDHEIEQRAALRAERANRVDEPGRDAVVVDGHAQRRPRRRLRARERGHVPGQLGLQHPHALGVAAQQRARGRRDARLPALHEHAAHALLQELHALRHRRRRHVERFRRPLERAVADHFGKRIEQCIVEHQFSLIGIRSFSFSYSSDHRRLAPLAPLVHRRKPQRT</sequence>
<evidence type="ECO:0000313" key="2">
    <source>
        <dbReference type="EMBL" id="ABA51913.1"/>
    </source>
</evidence>
<accession>Q3JIA8</accession>